<dbReference type="STRING" id="10228.B3RI18"/>
<dbReference type="AlphaFoldDB" id="B3RI18"/>
<dbReference type="InterPro" id="IPR026818">
    <property type="entry name" value="Apc_fam"/>
</dbReference>
<dbReference type="GeneID" id="6749376"/>
<dbReference type="PANTHER" id="PTHR12607:SF12">
    <property type="entry name" value="APC-LIKE, ISOFORM A-RELATED"/>
    <property type="match status" value="1"/>
</dbReference>
<dbReference type="GO" id="GO:0030178">
    <property type="term" value="P:negative regulation of Wnt signaling pathway"/>
    <property type="evidence" value="ECO:0007669"/>
    <property type="project" value="InterPro"/>
</dbReference>
<dbReference type="GO" id="GO:0071944">
    <property type="term" value="C:cell periphery"/>
    <property type="evidence" value="ECO:0007669"/>
    <property type="project" value="UniProtKB-ARBA"/>
</dbReference>
<dbReference type="Gene3D" id="1.25.10.10">
    <property type="entry name" value="Leucine-rich Repeat Variant"/>
    <property type="match status" value="1"/>
</dbReference>
<organism evidence="4 5">
    <name type="scientific">Trichoplax adhaerens</name>
    <name type="common">Trichoplax reptans</name>
    <dbReference type="NCBI Taxonomy" id="10228"/>
    <lineage>
        <taxon>Eukaryota</taxon>
        <taxon>Metazoa</taxon>
        <taxon>Placozoa</taxon>
        <taxon>Uniplacotomia</taxon>
        <taxon>Trichoplacea</taxon>
        <taxon>Trichoplacidae</taxon>
        <taxon>Trichoplax</taxon>
    </lineage>
</organism>
<dbReference type="OrthoDB" id="5918429at2759"/>
<evidence type="ECO:0000313" key="5">
    <source>
        <dbReference type="Proteomes" id="UP000009022"/>
    </source>
</evidence>
<evidence type="ECO:0000256" key="2">
    <source>
        <dbReference type="ARBA" id="ARBA00022687"/>
    </source>
</evidence>
<proteinExistence type="inferred from homology"/>
<dbReference type="Proteomes" id="UP000009022">
    <property type="component" value="Unassembled WGS sequence"/>
</dbReference>
<dbReference type="eggNOG" id="KOG2122">
    <property type="taxonomic scope" value="Eukaryota"/>
</dbReference>
<dbReference type="GO" id="GO:0008013">
    <property type="term" value="F:beta-catenin binding"/>
    <property type="evidence" value="ECO:0007669"/>
    <property type="project" value="InterPro"/>
</dbReference>
<feature type="region of interest" description="Disordered" evidence="3">
    <location>
        <begin position="127"/>
        <end position="146"/>
    </location>
</feature>
<dbReference type="InterPro" id="IPR016024">
    <property type="entry name" value="ARM-type_fold"/>
</dbReference>
<keyword evidence="2" id="KW-0879">Wnt signaling pathway</keyword>
<dbReference type="InParanoid" id="B3RI18"/>
<dbReference type="InterPro" id="IPR000225">
    <property type="entry name" value="Armadillo"/>
</dbReference>
<evidence type="ECO:0000256" key="3">
    <source>
        <dbReference type="SAM" id="MobiDB-lite"/>
    </source>
</evidence>
<evidence type="ECO:0000256" key="1">
    <source>
        <dbReference type="ARBA" id="ARBA00009051"/>
    </source>
</evidence>
<dbReference type="InterPro" id="IPR011989">
    <property type="entry name" value="ARM-like"/>
</dbReference>
<dbReference type="EMBL" id="DS985241">
    <property type="protein sequence ID" value="EDV29688.1"/>
    <property type="molecule type" value="Genomic_DNA"/>
</dbReference>
<dbReference type="CTD" id="6749376"/>
<dbReference type="SUPFAM" id="SSF48371">
    <property type="entry name" value="ARM repeat"/>
    <property type="match status" value="1"/>
</dbReference>
<feature type="compositionally biased region" description="Polar residues" evidence="3">
    <location>
        <begin position="131"/>
        <end position="144"/>
    </location>
</feature>
<dbReference type="PhylomeDB" id="B3RI18"/>
<dbReference type="GO" id="GO:0016055">
    <property type="term" value="P:Wnt signaling pathway"/>
    <property type="evidence" value="ECO:0007669"/>
    <property type="project" value="UniProtKB-KW"/>
</dbReference>
<sequence>MKIYAEVEGSFNYIDGGNRYKYRNYCPGCHQSNGKDNKNILPLKNTTCLYGNDNYSSNETYNATYSHEIYPPGKARVTSTLSDVALHGSNSSVWQYNITDSNHRHAGSNDPYYGKCMNYELHSKSKELQESSDTNITSQDQDLSGNDHYLRYPSASKPDNYVSDLSSVSVEHKLRAVSGIDTHGDNIAEITTSCFPEDSITHLKTTTNETSTAFVRSRRETRDFSIIPNHETSTSTDEIISKQMRGNDDGKKLVHYMLRMADKSNLSRSEIPMLKTVLSHLIFEALIYFNDPDEREVIRNKVSQALHYIINLQSRSDESCLIDSQILRHLDQIRLYCDALRHFRGEQPYEPRNECRMKAKMALQQLIGFLQQDNEVNRMRQLGASYYILELFEMHPFDEKMASPELNRTIYSYADRIAISLTCKNQWSKEQFCTSKHALNALKAQLNCKYLKLISLAATVCCNLAKGSNDCMRQALNDAGIATSLLQALEYLNNKSLTDSSPHKSLLAALWNFSAHEEGKKTIISYVNGIDLIMSLICSNEVKLIIYVTGLLRNLSTHLTQSSENCEKLLKGNCLKLLVQQLLHSNLDIVVNTAGIIWNLSAHDKKIQDGLIDLGIIKLLDGLMLARKRNFLNRKDLLKAFYAIQNNLMLARADRKKLKDNRSFRCEKRKVVVTSVSLRDYESCNQLVSVSKEGMRQPDGNNQSISVTGTAKTAESYHQLQARSSRLVNSQITAKPNIKNNSDITETSICETPNKLAQIYSASPSVTDRAIDSESCSKISVITNSSHRNGVIIKNSGNSSCKAQKSVKYRESKA</sequence>
<evidence type="ECO:0008006" key="6">
    <source>
        <dbReference type="Google" id="ProtNLM"/>
    </source>
</evidence>
<evidence type="ECO:0000313" key="4">
    <source>
        <dbReference type="EMBL" id="EDV29688.1"/>
    </source>
</evidence>
<gene>
    <name evidence="4" type="ORF">TRIADDRAFT_52349</name>
</gene>
<protein>
    <recommendedName>
        <fullName evidence="6">Adenomatous polyposis coli protein</fullName>
    </recommendedName>
</protein>
<dbReference type="RefSeq" id="XP_002108890.1">
    <property type="nucleotide sequence ID" value="XM_002108854.1"/>
</dbReference>
<dbReference type="KEGG" id="tad:TRIADDRAFT_52349"/>
<reference evidence="4 5" key="1">
    <citation type="journal article" date="2008" name="Nature">
        <title>The Trichoplax genome and the nature of placozoans.</title>
        <authorList>
            <person name="Srivastava M."/>
            <person name="Begovic E."/>
            <person name="Chapman J."/>
            <person name="Putnam N.H."/>
            <person name="Hellsten U."/>
            <person name="Kawashima T."/>
            <person name="Kuo A."/>
            <person name="Mitros T."/>
            <person name="Salamov A."/>
            <person name="Carpenter M.L."/>
            <person name="Signorovitch A.Y."/>
            <person name="Moreno M.A."/>
            <person name="Kamm K."/>
            <person name="Grimwood J."/>
            <person name="Schmutz J."/>
            <person name="Shapiro H."/>
            <person name="Grigoriev I.V."/>
            <person name="Buss L.W."/>
            <person name="Schierwater B."/>
            <person name="Dellaporta S.L."/>
            <person name="Rokhsar D.S."/>
        </authorList>
    </citation>
    <scope>NUCLEOTIDE SEQUENCE [LARGE SCALE GENOMIC DNA]</scope>
    <source>
        <strain evidence="4 5">Grell-BS-1999</strain>
    </source>
</reference>
<dbReference type="PANTHER" id="PTHR12607">
    <property type="entry name" value="ADENOMATOUS POLYPOSIS COLI PROTEIN FAMILY"/>
    <property type="match status" value="1"/>
</dbReference>
<accession>B3RI18</accession>
<name>B3RI18_TRIAD</name>
<dbReference type="SMART" id="SM00185">
    <property type="entry name" value="ARM"/>
    <property type="match status" value="3"/>
</dbReference>
<dbReference type="GO" id="GO:0005737">
    <property type="term" value="C:cytoplasm"/>
    <property type="evidence" value="ECO:0007669"/>
    <property type="project" value="UniProtKB-ARBA"/>
</dbReference>
<dbReference type="HOGENOM" id="CLU_346949_0_0_1"/>
<keyword evidence="5" id="KW-1185">Reference proteome</keyword>
<comment type="similarity">
    <text evidence="1">Belongs to the adenomatous polyposis coli (APC) family.</text>
</comment>